<evidence type="ECO:0000256" key="5">
    <source>
        <dbReference type="ARBA" id="ARBA00022692"/>
    </source>
</evidence>
<dbReference type="InterPro" id="IPR017871">
    <property type="entry name" value="ABC_transporter-like_CS"/>
</dbReference>
<dbReference type="Gene3D" id="3.40.50.300">
    <property type="entry name" value="P-loop containing nucleotide triphosphate hydrolases"/>
    <property type="match status" value="2"/>
</dbReference>
<feature type="domain" description="ABC transmembrane type-1" evidence="15">
    <location>
        <begin position="708"/>
        <end position="993"/>
    </location>
</feature>
<accession>A0A9P8VFF2</accession>
<dbReference type="InterPro" id="IPR003439">
    <property type="entry name" value="ABC_transporter-like_ATP-bd"/>
</dbReference>
<dbReference type="FunFam" id="3.40.50.300:FF:001530">
    <property type="entry name" value="ABC multidrug transporter (Eurofung)"/>
    <property type="match status" value="1"/>
</dbReference>
<dbReference type="CDD" id="cd18578">
    <property type="entry name" value="ABC_6TM_Pgp_ABCB1_D2_like"/>
    <property type="match status" value="1"/>
</dbReference>
<dbReference type="GO" id="GO:0016887">
    <property type="term" value="F:ATP hydrolysis activity"/>
    <property type="evidence" value="ECO:0007669"/>
    <property type="project" value="InterPro"/>
</dbReference>
<keyword evidence="17" id="KW-1185">Reference proteome</keyword>
<dbReference type="CDD" id="cd03249">
    <property type="entry name" value="ABC_MTABC3_MDL1_MDL2"/>
    <property type="match status" value="1"/>
</dbReference>
<dbReference type="OrthoDB" id="6500128at2759"/>
<name>A0A9P8VFF2_9PEZI</name>
<dbReference type="Proteomes" id="UP000770015">
    <property type="component" value="Unassembled WGS sequence"/>
</dbReference>
<dbReference type="GO" id="GO:0005743">
    <property type="term" value="C:mitochondrial inner membrane"/>
    <property type="evidence" value="ECO:0007669"/>
    <property type="project" value="TreeGrafter"/>
</dbReference>
<evidence type="ECO:0000256" key="4">
    <source>
        <dbReference type="ARBA" id="ARBA00022448"/>
    </source>
</evidence>
<dbReference type="InterPro" id="IPR003593">
    <property type="entry name" value="AAA+_ATPase"/>
</dbReference>
<protein>
    <submittedName>
        <fullName evidence="16">ATP-binding cassette multidrug transport protein</fullName>
    </submittedName>
</protein>
<organism evidence="16 17">
    <name type="scientific">Plectosphaerella plurivora</name>
    <dbReference type="NCBI Taxonomy" id="936078"/>
    <lineage>
        <taxon>Eukaryota</taxon>
        <taxon>Fungi</taxon>
        <taxon>Dikarya</taxon>
        <taxon>Ascomycota</taxon>
        <taxon>Pezizomycotina</taxon>
        <taxon>Sordariomycetes</taxon>
        <taxon>Hypocreomycetidae</taxon>
        <taxon>Glomerellales</taxon>
        <taxon>Plectosphaerellaceae</taxon>
        <taxon>Plectosphaerella</taxon>
    </lineage>
</organism>
<evidence type="ECO:0000259" key="14">
    <source>
        <dbReference type="PROSITE" id="PS50893"/>
    </source>
</evidence>
<gene>
    <name evidence="16" type="ORF">F5X68DRAFT_65575</name>
</gene>
<feature type="domain" description="ABC transporter" evidence="14">
    <location>
        <begin position="383"/>
        <end position="628"/>
    </location>
</feature>
<feature type="transmembrane region" description="Helical" evidence="13">
    <location>
        <begin position="53"/>
        <end position="77"/>
    </location>
</feature>
<dbReference type="GO" id="GO:0015421">
    <property type="term" value="F:ABC-type oligopeptide transporter activity"/>
    <property type="evidence" value="ECO:0007669"/>
    <property type="project" value="TreeGrafter"/>
</dbReference>
<dbReference type="GO" id="GO:0090374">
    <property type="term" value="P:oligopeptide export from mitochondrion"/>
    <property type="evidence" value="ECO:0007669"/>
    <property type="project" value="TreeGrafter"/>
</dbReference>
<evidence type="ECO:0000256" key="9">
    <source>
        <dbReference type="ARBA" id="ARBA00022989"/>
    </source>
</evidence>
<feature type="transmembrane region" description="Helical" evidence="13">
    <location>
        <begin position="107"/>
        <end position="133"/>
    </location>
</feature>
<keyword evidence="8 16" id="KW-0067">ATP-binding</keyword>
<feature type="compositionally biased region" description="Acidic residues" evidence="12">
    <location>
        <begin position="646"/>
        <end position="655"/>
    </location>
</feature>
<evidence type="ECO:0000256" key="2">
    <source>
        <dbReference type="ARBA" id="ARBA00004308"/>
    </source>
</evidence>
<keyword evidence="10 13" id="KW-0472">Membrane</keyword>
<dbReference type="CDD" id="cd18577">
    <property type="entry name" value="ABC_6TM_Pgp_ABCB1_D1_like"/>
    <property type="match status" value="1"/>
</dbReference>
<evidence type="ECO:0000313" key="16">
    <source>
        <dbReference type="EMBL" id="KAH6691451.1"/>
    </source>
</evidence>
<dbReference type="SUPFAM" id="SSF90123">
    <property type="entry name" value="ABC transporter transmembrane region"/>
    <property type="match status" value="2"/>
</dbReference>
<evidence type="ECO:0000256" key="10">
    <source>
        <dbReference type="ARBA" id="ARBA00023136"/>
    </source>
</evidence>
<dbReference type="PROSITE" id="PS50929">
    <property type="entry name" value="ABC_TM1F"/>
    <property type="match status" value="2"/>
</dbReference>
<keyword evidence="7" id="KW-0547">Nucleotide-binding</keyword>
<dbReference type="GO" id="GO:0005524">
    <property type="term" value="F:ATP binding"/>
    <property type="evidence" value="ECO:0007669"/>
    <property type="project" value="UniProtKB-KW"/>
</dbReference>
<feature type="transmembrane region" description="Helical" evidence="13">
    <location>
        <begin position="320"/>
        <end position="340"/>
    </location>
</feature>
<evidence type="ECO:0000256" key="3">
    <source>
        <dbReference type="ARBA" id="ARBA00007577"/>
    </source>
</evidence>
<feature type="transmembrane region" description="Helical" evidence="13">
    <location>
        <begin position="932"/>
        <end position="952"/>
    </location>
</feature>
<feature type="transmembrane region" description="Helical" evidence="13">
    <location>
        <begin position="749"/>
        <end position="773"/>
    </location>
</feature>
<comment type="caution">
    <text evidence="16">The sequence shown here is derived from an EMBL/GenBank/DDBJ whole genome shotgun (WGS) entry which is preliminary data.</text>
</comment>
<keyword evidence="6" id="KW-0677">Repeat</keyword>
<feature type="domain" description="ABC transporter" evidence="14">
    <location>
        <begin position="1029"/>
        <end position="1284"/>
    </location>
</feature>
<keyword evidence="5 13" id="KW-0812">Transmembrane</keyword>
<feature type="transmembrane region" description="Helical" evidence="13">
    <location>
        <begin position="964"/>
        <end position="985"/>
    </location>
</feature>
<dbReference type="InterPro" id="IPR011527">
    <property type="entry name" value="ABC1_TM_dom"/>
</dbReference>
<evidence type="ECO:0000256" key="1">
    <source>
        <dbReference type="ARBA" id="ARBA00004141"/>
    </source>
</evidence>
<evidence type="ECO:0000256" key="12">
    <source>
        <dbReference type="SAM" id="MobiDB-lite"/>
    </source>
</evidence>
<dbReference type="Gene3D" id="1.20.1560.10">
    <property type="entry name" value="ABC transporter type 1, transmembrane domain"/>
    <property type="match status" value="1"/>
</dbReference>
<reference evidence="16" key="1">
    <citation type="journal article" date="2021" name="Nat. Commun.">
        <title>Genetic determinants of endophytism in the Arabidopsis root mycobiome.</title>
        <authorList>
            <person name="Mesny F."/>
            <person name="Miyauchi S."/>
            <person name="Thiergart T."/>
            <person name="Pickel B."/>
            <person name="Atanasova L."/>
            <person name="Karlsson M."/>
            <person name="Huettel B."/>
            <person name="Barry K.W."/>
            <person name="Haridas S."/>
            <person name="Chen C."/>
            <person name="Bauer D."/>
            <person name="Andreopoulos W."/>
            <person name="Pangilinan J."/>
            <person name="LaButti K."/>
            <person name="Riley R."/>
            <person name="Lipzen A."/>
            <person name="Clum A."/>
            <person name="Drula E."/>
            <person name="Henrissat B."/>
            <person name="Kohler A."/>
            <person name="Grigoriev I.V."/>
            <person name="Martin F.M."/>
            <person name="Hacquard S."/>
        </authorList>
    </citation>
    <scope>NUCLEOTIDE SEQUENCE</scope>
    <source>
        <strain evidence="16">MPI-SDFR-AT-0117</strain>
    </source>
</reference>
<evidence type="ECO:0000256" key="8">
    <source>
        <dbReference type="ARBA" id="ARBA00022840"/>
    </source>
</evidence>
<dbReference type="InterPro" id="IPR027417">
    <property type="entry name" value="P-loop_NTPase"/>
</dbReference>
<proteinExistence type="inferred from homology"/>
<feature type="domain" description="ABC transmembrane type-1" evidence="15">
    <location>
        <begin position="58"/>
        <end position="348"/>
    </location>
</feature>
<feature type="transmembrane region" description="Helical" evidence="13">
    <location>
        <begin position="706"/>
        <end position="729"/>
    </location>
</feature>
<dbReference type="InterPro" id="IPR036640">
    <property type="entry name" value="ABC1_TM_sf"/>
</dbReference>
<feature type="transmembrane region" description="Helical" evidence="13">
    <location>
        <begin position="205"/>
        <end position="225"/>
    </location>
</feature>
<dbReference type="PROSITE" id="PS50893">
    <property type="entry name" value="ABC_TRANSPORTER_2"/>
    <property type="match status" value="2"/>
</dbReference>
<feature type="region of interest" description="Disordered" evidence="12">
    <location>
        <begin position="634"/>
        <end position="658"/>
    </location>
</feature>
<evidence type="ECO:0000256" key="6">
    <source>
        <dbReference type="ARBA" id="ARBA00022737"/>
    </source>
</evidence>
<feature type="transmembrane region" description="Helical" evidence="13">
    <location>
        <begin position="847"/>
        <end position="866"/>
    </location>
</feature>
<dbReference type="Pfam" id="PF00664">
    <property type="entry name" value="ABC_membrane"/>
    <property type="match status" value="2"/>
</dbReference>
<comment type="similarity">
    <text evidence="3">Belongs to the ABC transporter superfamily. ABCB family. Multidrug resistance exporter (TC 3.A.1.201) subfamily.</text>
</comment>
<sequence length="1290" mass="140844">MSAPVPVAEAPIETEKKTLEKPVELSKEVDAPEEAEDHGGFIRVFRYARPIDFLLEGIGITAAIASGVALALVNVVMGQFMNILSDAGTGRGVPPNFLSEVSKYSLYYVYIGIARLVLTYIYSTMFTWVSFNITRNIRRAYMKAALSQEVSFFDRGAGGSVSMQATVNGKLIQSGIAEKLGQVFQSLATLIAAFIIAFVSQWKLTLIIICIPPVLLVIIGGTATLDSIVETGIIKNNAQAGTFAESILGSVRTIHAFNLRPRLVREYAGFTQKSREMGQKKNWLYGVMFGGEYFVIYAGMGLAFWQGVAMISRGEVEKMGTIFTVLFSVIIASTSINALAPHILAFSRATTAANELFRLIDRQSEIDPFAEKGLKPTTTEGTIDIQGVGFAYPTRPDIPVLEDFTLRVPAGKVTALVGPSGSGKSTIIGLLERWYNPASGSIKLDGIDISELNLRWLRTNVRLVQQEPVLFNGTVFENISYGLVGTQWETSSREDQLQRVKEAATLAFANDFIEQLPQGYDTRIGERGGLLSGGQKQRVAIARSIVSEPRILLLDEATSALDPHAEGIVQQALDRASKDRTTIVIAHKLRTVRDADNIVVLSKGHIVEQGRHEELVAAGNVYARLVKAQDLTAAAQDDNGSGSDTDTPEQEEEDLDKSRSLARYNTVEARHLGGLKDREDFALYKRTGLVHTITKLVIATWDLRNWYLTVLLACIAGGAIFPGQALLLAKVMDVFNSPDMVARGNFISLMFFVMALGALVAYFVMGWCTNVIAQKLNERLRNEILDHTLRQDLRFFDRPENTVGSLTSRLSSYPESIYELMGFNIALMVMAAITVIASSVLSIIVSWKLGLVGVFAGLPPMLLAGYTRIRVETKMDSDIDKRFSQSASIASENITAIRTVSSLAIESTVLQRYTDELDTAIAGSRQPLFHMMLWFSCTQSIEYFILGLGFWWGSKLLSEGQLSFYQFIVSFMAVYFAGQGAGMLFSFASSFTKANHAANYYFWISSLQPTIQETPDNQDSAPREGCKSFDFEGVQFSYPLAPDNRVLKGVSLTISPGQFVAFVGASGCGKSTMVSLLERFYDPTSGRIVIDGNADLNALNPWLYRTRVALVQQEPTLFPSTIRANVSMGVDFELQGSGSSTDAQRLPTASDADLEAALRAANAWDFVSSLPQGLDTPCGTSGSQLSGGQRQRIAIARALVRSPGVLLLDEATSALDTESERVVQSALMAAAGGGERITIAVAHRLSTVRDADRIFVFYGGRIVEAGSHDELIARGGMYRKMCEAQSLDSA</sequence>
<dbReference type="FunFam" id="3.40.50.300:FF:000913">
    <property type="entry name" value="ABC multidrug transporter SitT"/>
    <property type="match status" value="1"/>
</dbReference>
<evidence type="ECO:0000313" key="17">
    <source>
        <dbReference type="Proteomes" id="UP000770015"/>
    </source>
</evidence>
<dbReference type="PANTHER" id="PTHR43394:SF1">
    <property type="entry name" value="ATP-BINDING CASSETTE SUB-FAMILY B MEMBER 10, MITOCHONDRIAL"/>
    <property type="match status" value="1"/>
</dbReference>
<keyword evidence="9 13" id="KW-1133">Transmembrane helix</keyword>
<dbReference type="PANTHER" id="PTHR43394">
    <property type="entry name" value="ATP-DEPENDENT PERMEASE MDL1, MITOCHONDRIAL"/>
    <property type="match status" value="1"/>
</dbReference>
<feature type="transmembrane region" description="Helical" evidence="13">
    <location>
        <begin position="283"/>
        <end position="308"/>
    </location>
</feature>
<evidence type="ECO:0000256" key="13">
    <source>
        <dbReference type="SAM" id="Phobius"/>
    </source>
</evidence>
<keyword evidence="4" id="KW-0813">Transport</keyword>
<dbReference type="SMART" id="SM00382">
    <property type="entry name" value="AAA"/>
    <property type="match status" value="2"/>
</dbReference>
<keyword evidence="11" id="KW-0325">Glycoprotein</keyword>
<dbReference type="FunFam" id="1.20.1560.10:FF:000057">
    <property type="entry name" value="ABC multidrug transporter SitT"/>
    <property type="match status" value="1"/>
</dbReference>
<dbReference type="EMBL" id="JAGSXJ010000005">
    <property type="protein sequence ID" value="KAH6691451.1"/>
    <property type="molecule type" value="Genomic_DNA"/>
</dbReference>
<evidence type="ECO:0000259" key="15">
    <source>
        <dbReference type="PROSITE" id="PS50929"/>
    </source>
</evidence>
<dbReference type="Pfam" id="PF00005">
    <property type="entry name" value="ABC_tran"/>
    <property type="match status" value="2"/>
</dbReference>
<dbReference type="InterPro" id="IPR039421">
    <property type="entry name" value="Type_1_exporter"/>
</dbReference>
<evidence type="ECO:0000256" key="11">
    <source>
        <dbReference type="ARBA" id="ARBA00023180"/>
    </source>
</evidence>
<dbReference type="GO" id="GO:0012505">
    <property type="term" value="C:endomembrane system"/>
    <property type="evidence" value="ECO:0007669"/>
    <property type="project" value="UniProtKB-SubCell"/>
</dbReference>
<dbReference type="PROSITE" id="PS00211">
    <property type="entry name" value="ABC_TRANSPORTER_1"/>
    <property type="match status" value="2"/>
</dbReference>
<dbReference type="SUPFAM" id="SSF52540">
    <property type="entry name" value="P-loop containing nucleoside triphosphate hydrolases"/>
    <property type="match status" value="2"/>
</dbReference>
<comment type="subcellular location">
    <subcellularLocation>
        <location evidence="2">Endomembrane system</location>
    </subcellularLocation>
    <subcellularLocation>
        <location evidence="1">Membrane</location>
        <topology evidence="1">Multi-pass membrane protein</topology>
    </subcellularLocation>
</comment>
<evidence type="ECO:0000256" key="7">
    <source>
        <dbReference type="ARBA" id="ARBA00022741"/>
    </source>
</evidence>
<feature type="transmembrane region" description="Helical" evidence="13">
    <location>
        <begin position="180"/>
        <end position="199"/>
    </location>
</feature>
<feature type="transmembrane region" description="Helical" evidence="13">
    <location>
        <begin position="817"/>
        <end position="841"/>
    </location>
</feature>